<gene>
    <name evidence="19" type="ORF">EB796_022719</name>
</gene>
<dbReference type="GO" id="GO:0141016">
    <property type="term" value="F:G/T mismatch-specific thymine-DNA glycosylase activity"/>
    <property type="evidence" value="ECO:0007669"/>
    <property type="project" value="UniProtKB-EC"/>
</dbReference>
<evidence type="ECO:0000256" key="6">
    <source>
        <dbReference type="ARBA" id="ARBA00022853"/>
    </source>
</evidence>
<keyword evidence="6" id="KW-0156">Chromatin regulator</keyword>
<evidence type="ECO:0000256" key="7">
    <source>
        <dbReference type="ARBA" id="ARBA00023015"/>
    </source>
</evidence>
<sequence>MLVPGNHFWKCLYLSGMIPEPMNALQDAELLNYGIGFTNIVARTTRGSADLTRKEIFEGGEILKQKMLKYLPKIALFNGKGIYEVFCGHKKFHFGLQPEPFPGCPNTCVFVNPSSSARCTQLPRAVDKVPFYNALKLVRDHIRAHGSVEGIDRSTVTFPDFKLVTAPQKVKKEVKEEPMEAAAKANDNQVQIKGVSTITSDQKQTTDKPKKSRGRPKKEKPIDNLKNEQSTIGKIAASNPVPQPKNFLNYKSNMDIHHSQNSVFSDLKQSQIQRNSPLPLNMSIKQEVMDGTHPDKDLTALLTQSINASLFQQQQQSLAASSMMQRSLNGNSLHPSLMMPVSVPSTVKQEMLDWSGCRDIPTYSAATSTSLPPYPQYSCYWNYLPHPSNTSFMANPYSTIPTAPHIAHQQAVAAASALHPSMNVSQAGATAGVSDSLPQEASSPAMSSQSNLTQASLDSLPKADSASTVANWLQNIPNAAQ</sequence>
<keyword evidence="8" id="KW-0010">Activator</keyword>
<protein>
    <recommendedName>
        <fullName evidence="16">G/T mismatch-specific thymine DNA glycosylase</fullName>
        <ecNumber evidence="15">3.2.2.29</ecNumber>
    </recommendedName>
    <alternativeName>
        <fullName evidence="17">Thymine-DNA glycosylase</fullName>
    </alternativeName>
</protein>
<keyword evidence="3" id="KW-0227">DNA damage</keyword>
<dbReference type="Proteomes" id="UP000593567">
    <property type="component" value="Unassembled WGS sequence"/>
</dbReference>
<keyword evidence="7" id="KW-0805">Transcription regulation</keyword>
<comment type="catalytic activity">
    <reaction evidence="12">
        <text>Hydrolyzes mismatched double-stranded DNA and polynucleotides, releasing free thymine.</text>
        <dbReference type="EC" id="3.2.2.29"/>
    </reaction>
</comment>
<dbReference type="GO" id="GO:0005654">
    <property type="term" value="C:nucleoplasm"/>
    <property type="evidence" value="ECO:0007669"/>
    <property type="project" value="UniProtKB-ARBA"/>
</dbReference>
<keyword evidence="11" id="KW-0539">Nucleus</keyword>
<dbReference type="AlphaFoldDB" id="A0A7J7IYH6"/>
<accession>A0A7J7IYH6</accession>
<dbReference type="GO" id="GO:0003677">
    <property type="term" value="F:DNA binding"/>
    <property type="evidence" value="ECO:0007669"/>
    <property type="project" value="UniProtKB-ARBA"/>
</dbReference>
<keyword evidence="5" id="KW-0832">Ubl conjugation</keyword>
<comment type="similarity">
    <text evidence="13">Belongs to the uracil-DNA glycosylase (UDG) superfamily. TDG/mug family.</text>
</comment>
<evidence type="ECO:0000256" key="11">
    <source>
        <dbReference type="ARBA" id="ARBA00023242"/>
    </source>
</evidence>
<dbReference type="PANTHER" id="PTHR12159:SF9">
    <property type="entry name" value="G_T MISMATCH-SPECIFIC THYMINE DNA GLYCOSYLASE"/>
    <property type="match status" value="1"/>
</dbReference>
<evidence type="ECO:0000256" key="4">
    <source>
        <dbReference type="ARBA" id="ARBA00022801"/>
    </source>
</evidence>
<dbReference type="FunFam" id="3.40.470.10:FF:000002">
    <property type="entry name" value="G/T mismatch-specific thymine DNA glycosylase"/>
    <property type="match status" value="1"/>
</dbReference>
<evidence type="ECO:0000256" key="14">
    <source>
        <dbReference type="ARBA" id="ARBA00064519"/>
    </source>
</evidence>
<keyword evidence="9" id="KW-0804">Transcription</keyword>
<dbReference type="Gene3D" id="3.40.470.10">
    <property type="entry name" value="Uracil-DNA glycosylase-like domain"/>
    <property type="match status" value="1"/>
</dbReference>
<feature type="region of interest" description="Disordered" evidence="18">
    <location>
        <begin position="178"/>
        <end position="229"/>
    </location>
</feature>
<evidence type="ECO:0000256" key="1">
    <source>
        <dbReference type="ARBA" id="ARBA00004123"/>
    </source>
</evidence>
<dbReference type="EMBL" id="VXIV02003264">
    <property type="protein sequence ID" value="KAF6018972.1"/>
    <property type="molecule type" value="Genomic_DNA"/>
</dbReference>
<evidence type="ECO:0000256" key="16">
    <source>
        <dbReference type="ARBA" id="ARBA00071248"/>
    </source>
</evidence>
<dbReference type="InterPro" id="IPR036895">
    <property type="entry name" value="Uracil-DNA_glycosylase-like_sf"/>
</dbReference>
<organism evidence="19 20">
    <name type="scientific">Bugula neritina</name>
    <name type="common">Brown bryozoan</name>
    <name type="synonym">Sertularia neritina</name>
    <dbReference type="NCBI Taxonomy" id="10212"/>
    <lineage>
        <taxon>Eukaryota</taxon>
        <taxon>Metazoa</taxon>
        <taxon>Spiralia</taxon>
        <taxon>Lophotrochozoa</taxon>
        <taxon>Bryozoa</taxon>
        <taxon>Gymnolaemata</taxon>
        <taxon>Cheilostomatida</taxon>
        <taxon>Flustrina</taxon>
        <taxon>Buguloidea</taxon>
        <taxon>Bugulidae</taxon>
        <taxon>Bugula</taxon>
    </lineage>
</organism>
<keyword evidence="20" id="KW-1185">Reference proteome</keyword>
<evidence type="ECO:0000256" key="17">
    <source>
        <dbReference type="ARBA" id="ARBA00083221"/>
    </source>
</evidence>
<dbReference type="GO" id="GO:0006285">
    <property type="term" value="P:base-excision repair, AP site formation"/>
    <property type="evidence" value="ECO:0007669"/>
    <property type="project" value="InterPro"/>
</dbReference>
<feature type="compositionally biased region" description="Polar residues" evidence="18">
    <location>
        <begin position="436"/>
        <end position="457"/>
    </location>
</feature>
<evidence type="ECO:0000256" key="10">
    <source>
        <dbReference type="ARBA" id="ARBA00023204"/>
    </source>
</evidence>
<comment type="caution">
    <text evidence="19">The sequence shown here is derived from an EMBL/GenBank/DDBJ whole genome shotgun (WGS) entry which is preliminary data.</text>
</comment>
<dbReference type="GO" id="GO:0040029">
    <property type="term" value="P:epigenetic regulation of gene expression"/>
    <property type="evidence" value="ECO:0007669"/>
    <property type="project" value="UniProtKB-ARBA"/>
</dbReference>
<feature type="compositionally biased region" description="Polar residues" evidence="18">
    <location>
        <begin position="186"/>
        <end position="203"/>
    </location>
</feature>
<comment type="subunit">
    <text evidence="14">Homodimer. Interacts with AICDA and GADD45A.</text>
</comment>
<keyword evidence="10" id="KW-0234">DNA repair</keyword>
<keyword evidence="2" id="KW-1017">Isopeptide bond</keyword>
<name>A0A7J7IYH6_BUGNE</name>
<evidence type="ECO:0000256" key="15">
    <source>
        <dbReference type="ARBA" id="ARBA00066769"/>
    </source>
</evidence>
<comment type="subcellular location">
    <subcellularLocation>
        <location evidence="1">Nucleus</location>
    </subcellularLocation>
</comment>
<evidence type="ECO:0000256" key="18">
    <source>
        <dbReference type="SAM" id="MobiDB-lite"/>
    </source>
</evidence>
<evidence type="ECO:0000256" key="8">
    <source>
        <dbReference type="ARBA" id="ARBA00023159"/>
    </source>
</evidence>
<dbReference type="SUPFAM" id="SSF52141">
    <property type="entry name" value="Uracil-DNA glycosylase-like"/>
    <property type="match status" value="1"/>
</dbReference>
<evidence type="ECO:0000256" key="2">
    <source>
        <dbReference type="ARBA" id="ARBA00022499"/>
    </source>
</evidence>
<dbReference type="OrthoDB" id="565731at2759"/>
<dbReference type="EC" id="3.2.2.29" evidence="15"/>
<evidence type="ECO:0000256" key="13">
    <source>
        <dbReference type="ARBA" id="ARBA00061261"/>
    </source>
</evidence>
<evidence type="ECO:0000256" key="3">
    <source>
        <dbReference type="ARBA" id="ARBA00022763"/>
    </source>
</evidence>
<dbReference type="GO" id="GO:0032183">
    <property type="term" value="F:SUMO binding"/>
    <property type="evidence" value="ECO:0007669"/>
    <property type="project" value="UniProtKB-ARBA"/>
</dbReference>
<reference evidence="19" key="1">
    <citation type="submission" date="2020-06" db="EMBL/GenBank/DDBJ databases">
        <title>Draft genome of Bugula neritina, a colonial animal packing powerful symbionts and potential medicines.</title>
        <authorList>
            <person name="Rayko M."/>
        </authorList>
    </citation>
    <scope>NUCLEOTIDE SEQUENCE [LARGE SCALE GENOMIC DNA]</scope>
    <source>
        <strain evidence="19">Kwan_BN1</strain>
    </source>
</reference>
<evidence type="ECO:0000256" key="12">
    <source>
        <dbReference type="ARBA" id="ARBA00052915"/>
    </source>
</evidence>
<dbReference type="InterPro" id="IPR015637">
    <property type="entry name" value="MUG/TDG"/>
</dbReference>
<evidence type="ECO:0000256" key="5">
    <source>
        <dbReference type="ARBA" id="ARBA00022843"/>
    </source>
</evidence>
<proteinExistence type="inferred from homology"/>
<evidence type="ECO:0000313" key="20">
    <source>
        <dbReference type="Proteomes" id="UP000593567"/>
    </source>
</evidence>
<feature type="region of interest" description="Disordered" evidence="18">
    <location>
        <begin position="429"/>
        <end position="459"/>
    </location>
</feature>
<evidence type="ECO:0000256" key="9">
    <source>
        <dbReference type="ARBA" id="ARBA00023163"/>
    </source>
</evidence>
<dbReference type="CDD" id="cd10028">
    <property type="entry name" value="UDG-F2_TDG_MUG"/>
    <property type="match status" value="1"/>
</dbReference>
<dbReference type="GO" id="GO:0004844">
    <property type="term" value="F:uracil DNA N-glycosylase activity"/>
    <property type="evidence" value="ECO:0007669"/>
    <property type="project" value="TreeGrafter"/>
</dbReference>
<dbReference type="PANTHER" id="PTHR12159">
    <property type="entry name" value="G/T AND G/U MISMATCH-SPECIFIC DNA GLYCOSYLASE"/>
    <property type="match status" value="1"/>
</dbReference>
<evidence type="ECO:0000313" key="19">
    <source>
        <dbReference type="EMBL" id="KAF6018972.1"/>
    </source>
</evidence>
<keyword evidence="4" id="KW-0378">Hydrolase</keyword>